<keyword evidence="1" id="KW-1133">Transmembrane helix</keyword>
<proteinExistence type="predicted"/>
<evidence type="ECO:0000256" key="1">
    <source>
        <dbReference type="SAM" id="Phobius"/>
    </source>
</evidence>
<gene>
    <name evidence="2" type="ORF">I568_00106</name>
</gene>
<evidence type="ECO:0000313" key="2">
    <source>
        <dbReference type="EMBL" id="EOW87820.1"/>
    </source>
</evidence>
<organism evidence="2 3">
    <name type="scientific">Enterococcus columbae DSM 7374 = ATCC 51263</name>
    <dbReference type="NCBI Taxonomy" id="1121865"/>
    <lineage>
        <taxon>Bacteria</taxon>
        <taxon>Bacillati</taxon>
        <taxon>Bacillota</taxon>
        <taxon>Bacilli</taxon>
        <taxon>Lactobacillales</taxon>
        <taxon>Enterococcaceae</taxon>
        <taxon>Enterococcus</taxon>
    </lineage>
</organism>
<reference evidence="2 3" key="1">
    <citation type="submission" date="2013-03" db="EMBL/GenBank/DDBJ databases">
        <title>The Genome Sequence of Enterococcus columbae ATCC_51263 (PacBio/Illumina hybrid assembly).</title>
        <authorList>
            <consortium name="The Broad Institute Genomics Platform"/>
            <consortium name="The Broad Institute Genome Sequencing Center for Infectious Disease"/>
            <person name="Earl A."/>
            <person name="Russ C."/>
            <person name="Gilmore M."/>
            <person name="Surin D."/>
            <person name="Walker B."/>
            <person name="Young S."/>
            <person name="Zeng Q."/>
            <person name="Gargeya S."/>
            <person name="Fitzgerald M."/>
            <person name="Haas B."/>
            <person name="Abouelleil A."/>
            <person name="Allen A.W."/>
            <person name="Alvarado L."/>
            <person name="Arachchi H.M."/>
            <person name="Berlin A.M."/>
            <person name="Chapman S.B."/>
            <person name="Gainer-Dewar J."/>
            <person name="Goldberg J."/>
            <person name="Griggs A."/>
            <person name="Gujja S."/>
            <person name="Hansen M."/>
            <person name="Howarth C."/>
            <person name="Imamovic A."/>
            <person name="Ireland A."/>
            <person name="Larimer J."/>
            <person name="McCowan C."/>
            <person name="Murphy C."/>
            <person name="Pearson M."/>
            <person name="Poon T.W."/>
            <person name="Priest M."/>
            <person name="Roberts A."/>
            <person name="Saif S."/>
            <person name="Shea T."/>
            <person name="Sisk P."/>
            <person name="Sykes S."/>
            <person name="Wortman J."/>
            <person name="Nusbaum C."/>
            <person name="Birren B."/>
        </authorList>
    </citation>
    <scope>NUCLEOTIDE SEQUENCE [LARGE SCALE GENOMIC DNA]</scope>
    <source>
        <strain evidence="2 3">ATCC 51263</strain>
    </source>
</reference>
<feature type="transmembrane region" description="Helical" evidence="1">
    <location>
        <begin position="7"/>
        <end position="25"/>
    </location>
</feature>
<sequence>MSKYRELFVTACILVLVIVICFVFFRELAVGLVVALIIFPTTQDLVHQILSNLTLHK</sequence>
<comment type="caution">
    <text evidence="2">The sequence shown here is derived from an EMBL/GenBank/DDBJ whole genome shotgun (WGS) entry which is preliminary data.</text>
</comment>
<dbReference type="Proteomes" id="UP000014113">
    <property type="component" value="Unassembled WGS sequence"/>
</dbReference>
<evidence type="ECO:0000313" key="3">
    <source>
        <dbReference type="Proteomes" id="UP000014113"/>
    </source>
</evidence>
<keyword evidence="3" id="KW-1185">Reference proteome</keyword>
<accession>S1NFJ6</accession>
<keyword evidence="1" id="KW-0812">Transmembrane</keyword>
<dbReference type="AlphaFoldDB" id="S1NFJ6"/>
<dbReference type="EMBL" id="ASWJ01000001">
    <property type="protein sequence ID" value="EOW87820.1"/>
    <property type="molecule type" value="Genomic_DNA"/>
</dbReference>
<keyword evidence="1" id="KW-0472">Membrane</keyword>
<name>S1NFJ6_9ENTE</name>
<protein>
    <submittedName>
        <fullName evidence="2">Uncharacterized protein</fullName>
    </submittedName>
</protein>